<dbReference type="InterPro" id="IPR013483">
    <property type="entry name" value="MoaA"/>
</dbReference>
<feature type="binding site" evidence="12">
    <location>
        <position position="24"/>
    </location>
    <ligand>
        <name>GTP</name>
        <dbReference type="ChEBI" id="CHEBI:37565"/>
    </ligand>
</feature>
<comment type="subunit">
    <text evidence="12">Monomer and homodimer.</text>
</comment>
<dbReference type="NCBIfam" id="TIGR02666">
    <property type="entry name" value="moaA"/>
    <property type="match status" value="1"/>
</dbReference>
<dbReference type="PANTHER" id="PTHR22960:SF0">
    <property type="entry name" value="MOLYBDENUM COFACTOR BIOSYNTHESIS PROTEIN 1"/>
    <property type="match status" value="1"/>
</dbReference>
<feature type="binding site" evidence="12">
    <location>
        <position position="37"/>
    </location>
    <ligand>
        <name>S-adenosyl-L-methionine</name>
        <dbReference type="ChEBI" id="CHEBI:59789"/>
    </ligand>
</feature>
<accession>A0A6A0AWI8</accession>
<comment type="function">
    <text evidence="12">Catalyzes the cyclization of GTP to (8S)-3',8-cyclo-7,8-dihydroguanosine 5'-triphosphate.</text>
</comment>
<comment type="cofactor">
    <cofactor evidence="12">
        <name>[4Fe-4S] cluster</name>
        <dbReference type="ChEBI" id="CHEBI:49883"/>
    </cofactor>
    <text evidence="12">Binds 2 [4Fe-4S] clusters. Binds 1 [4Fe-4S] cluster coordinated with 3 cysteines and an exchangeable S-adenosyl-L-methionine and 1 [4Fe-4S] cluster coordinated with 3 cysteines and the GTP-derived substrate.</text>
</comment>
<evidence type="ECO:0000256" key="4">
    <source>
        <dbReference type="ARBA" id="ARBA00022723"/>
    </source>
</evidence>
<feature type="binding site" evidence="12">
    <location>
        <position position="131"/>
    </location>
    <ligand>
        <name>S-adenosyl-L-methionine</name>
        <dbReference type="ChEBI" id="CHEBI:59789"/>
    </ligand>
</feature>
<evidence type="ECO:0000256" key="7">
    <source>
        <dbReference type="ARBA" id="ARBA00023014"/>
    </source>
</evidence>
<dbReference type="SFLD" id="SFLDS00029">
    <property type="entry name" value="Radical_SAM"/>
    <property type="match status" value="1"/>
</dbReference>
<dbReference type="CDD" id="cd01335">
    <property type="entry name" value="Radical_SAM"/>
    <property type="match status" value="1"/>
</dbReference>
<evidence type="ECO:0000259" key="13">
    <source>
        <dbReference type="PROSITE" id="PS51918"/>
    </source>
</evidence>
<dbReference type="GO" id="GO:0051539">
    <property type="term" value="F:4 iron, 4 sulfur cluster binding"/>
    <property type="evidence" value="ECO:0007669"/>
    <property type="project" value="UniProtKB-UniRule"/>
</dbReference>
<dbReference type="InterPro" id="IPR006638">
    <property type="entry name" value="Elp3/MiaA/NifB-like_rSAM"/>
</dbReference>
<dbReference type="GO" id="GO:0061798">
    <property type="term" value="F:GTP 3',8'-cyclase activity"/>
    <property type="evidence" value="ECO:0007669"/>
    <property type="project" value="UniProtKB-UniRule"/>
</dbReference>
<dbReference type="InterPro" id="IPR010505">
    <property type="entry name" value="MoaA_twitch"/>
</dbReference>
<dbReference type="PANTHER" id="PTHR22960">
    <property type="entry name" value="MOLYBDOPTERIN COFACTOR SYNTHESIS PROTEIN A"/>
    <property type="match status" value="1"/>
</dbReference>
<dbReference type="SFLD" id="SFLDG01067">
    <property type="entry name" value="SPASM/twitch_domain_containing"/>
    <property type="match status" value="1"/>
</dbReference>
<dbReference type="UniPathway" id="UPA00344"/>
<feature type="binding site" evidence="12">
    <location>
        <position position="202"/>
    </location>
    <ligand>
        <name>S-adenosyl-L-methionine</name>
        <dbReference type="ChEBI" id="CHEBI:59789"/>
    </ligand>
</feature>
<dbReference type="GO" id="GO:0046872">
    <property type="term" value="F:metal ion binding"/>
    <property type="evidence" value="ECO:0007669"/>
    <property type="project" value="UniProtKB-KW"/>
</dbReference>
<dbReference type="Proteomes" id="UP000484988">
    <property type="component" value="Unassembled WGS sequence"/>
</dbReference>
<keyword evidence="15" id="KW-1185">Reference proteome</keyword>
<dbReference type="Gene3D" id="3.20.20.70">
    <property type="entry name" value="Aldolase class I"/>
    <property type="match status" value="1"/>
</dbReference>
<dbReference type="GO" id="GO:0061799">
    <property type="term" value="F:cyclic pyranopterin monophosphate synthase activity"/>
    <property type="evidence" value="ECO:0007669"/>
    <property type="project" value="TreeGrafter"/>
</dbReference>
<evidence type="ECO:0000256" key="8">
    <source>
        <dbReference type="ARBA" id="ARBA00023134"/>
    </source>
</evidence>
<dbReference type="HAMAP" id="MF_01225_B">
    <property type="entry name" value="MoaA_B"/>
    <property type="match status" value="1"/>
</dbReference>
<feature type="binding site" evidence="12">
    <location>
        <position position="283"/>
    </location>
    <ligand>
        <name>[4Fe-4S] cluster</name>
        <dbReference type="ChEBI" id="CHEBI:49883"/>
        <label>2</label>
        <note>4Fe-4S-substrate</note>
    </ligand>
</feature>
<evidence type="ECO:0000256" key="9">
    <source>
        <dbReference type="ARBA" id="ARBA00023150"/>
    </source>
</evidence>
<evidence type="ECO:0000256" key="2">
    <source>
        <dbReference type="ARBA" id="ARBA00022485"/>
    </source>
</evidence>
<dbReference type="InterPro" id="IPR007197">
    <property type="entry name" value="rSAM"/>
</dbReference>
<feature type="binding site" evidence="12">
    <location>
        <position position="107"/>
    </location>
    <ligand>
        <name>GTP</name>
        <dbReference type="ChEBI" id="CHEBI:37565"/>
    </ligand>
</feature>
<feature type="binding site" evidence="12">
    <location>
        <position position="38"/>
    </location>
    <ligand>
        <name>[4Fe-4S] cluster</name>
        <dbReference type="ChEBI" id="CHEBI:49883"/>
        <label>1</label>
        <note>4Fe-4S-S-AdoMet</note>
    </ligand>
</feature>
<dbReference type="SFLD" id="SFLDG01386">
    <property type="entry name" value="main_SPASM_domain-containing"/>
    <property type="match status" value="1"/>
</dbReference>
<sequence>MAGGNADLADHPRDLFDRPLGDLRLSVTDQCNLRCQYCMPEEHYTWLPRRDLLSTSEIGRLTDVFMSLGVHKVRLTGGEPLIRPELPDIVKTLASRSDRGLRDLALTTNGVLLGKHAGALKEAGLGRVTVSLDTLRPERFKAMSQRSSHGAVMAGIRSVPEAGFTGTKIDTVVMRDFNEDELADLIEYGRAVPAEVRFIEYMDVGGATHWSASKVVSRLEILDRLARHYGSQPTPLDEGGPAPADRYALPDGAVFGVVSSTTQPFCRSCNRTRLTADGILLTCLYSLSGLNLREPLREGASDEELRDQVATVWRERADRGAENRLNRRERGVFVSVDSLRDDPHLEMHTRGG</sequence>
<gene>
    <name evidence="12 14" type="primary">moaA</name>
    <name evidence="14" type="ORF">SCWH03_30180</name>
</gene>
<proteinExistence type="inferred from homology"/>
<feature type="binding site" evidence="12">
    <location>
        <begin position="271"/>
        <end position="273"/>
    </location>
    <ligand>
        <name>GTP</name>
        <dbReference type="ChEBI" id="CHEBI:37565"/>
    </ligand>
</feature>
<feature type="binding site" evidence="12">
    <location>
        <position position="269"/>
    </location>
    <ligand>
        <name>[4Fe-4S] cluster</name>
        <dbReference type="ChEBI" id="CHEBI:49883"/>
        <label>2</label>
        <note>4Fe-4S-substrate</note>
    </ligand>
</feature>
<keyword evidence="5 12" id="KW-0547">Nucleotide-binding</keyword>
<keyword evidence="3 12" id="KW-0949">S-adenosyl-L-methionine</keyword>
<feature type="binding site" evidence="12">
    <location>
        <position position="266"/>
    </location>
    <ligand>
        <name>[4Fe-4S] cluster</name>
        <dbReference type="ChEBI" id="CHEBI:49883"/>
        <label>2</label>
        <note>4Fe-4S-substrate</note>
    </ligand>
</feature>
<dbReference type="InterPro" id="IPR000385">
    <property type="entry name" value="MoaA_NifB_PqqE_Fe-S-bd_CS"/>
</dbReference>
<dbReference type="CDD" id="cd21117">
    <property type="entry name" value="Twitch_MoaA"/>
    <property type="match status" value="1"/>
</dbReference>
<feature type="binding site" evidence="12">
    <location>
        <position position="35"/>
    </location>
    <ligand>
        <name>[4Fe-4S] cluster</name>
        <dbReference type="ChEBI" id="CHEBI:49883"/>
        <label>1</label>
        <note>4Fe-4S-S-AdoMet</note>
    </ligand>
</feature>
<feature type="domain" description="Radical SAM core" evidence="13">
    <location>
        <begin position="15"/>
        <end position="232"/>
    </location>
</feature>
<dbReference type="EC" id="4.1.99.22" evidence="1 12"/>
<feature type="binding site" evidence="12">
    <location>
        <position position="78"/>
    </location>
    <ligand>
        <name>S-adenosyl-L-methionine</name>
        <dbReference type="ChEBI" id="CHEBI:59789"/>
    </ligand>
</feature>
<name>A0A6A0AWI8_9ACTN</name>
<evidence type="ECO:0000313" key="14">
    <source>
        <dbReference type="EMBL" id="GFH36785.1"/>
    </source>
</evidence>
<dbReference type="SFLD" id="SFLDG01383">
    <property type="entry name" value="cyclic_pyranopterin_phosphate"/>
    <property type="match status" value="1"/>
</dbReference>
<dbReference type="AlphaFoldDB" id="A0A6A0AWI8"/>
<feature type="binding site" evidence="12">
    <location>
        <position position="74"/>
    </location>
    <ligand>
        <name>GTP</name>
        <dbReference type="ChEBI" id="CHEBI:37565"/>
    </ligand>
</feature>
<dbReference type="GO" id="GO:0005525">
    <property type="term" value="F:GTP binding"/>
    <property type="evidence" value="ECO:0007669"/>
    <property type="project" value="UniProtKB-UniRule"/>
</dbReference>
<keyword evidence="7 12" id="KW-0411">Iron-sulfur</keyword>
<comment type="similarity">
    <text evidence="12">Belongs to the radical SAM superfamily. MoaA family.</text>
</comment>
<dbReference type="PROSITE" id="PS51918">
    <property type="entry name" value="RADICAL_SAM"/>
    <property type="match status" value="1"/>
</dbReference>
<dbReference type="Pfam" id="PF06463">
    <property type="entry name" value="Mob_synth_C"/>
    <property type="match status" value="1"/>
</dbReference>
<evidence type="ECO:0000256" key="3">
    <source>
        <dbReference type="ARBA" id="ARBA00022691"/>
    </source>
</evidence>
<dbReference type="PROSITE" id="PS01305">
    <property type="entry name" value="MOAA_NIFB_PQQE"/>
    <property type="match status" value="1"/>
</dbReference>
<reference evidence="14 15" key="1">
    <citation type="submission" date="2020-02" db="EMBL/GenBank/DDBJ databases">
        <title>Whole Genome Shotgun Sequence of Streptomyces sp. strain CWH03.</title>
        <authorList>
            <person name="Dohra H."/>
            <person name="Kodani S."/>
            <person name="Yamamura H."/>
        </authorList>
    </citation>
    <scope>NUCLEOTIDE SEQUENCE [LARGE SCALE GENOMIC DNA]</scope>
    <source>
        <strain evidence="14 15">CWH03</strain>
    </source>
</reference>
<dbReference type="GO" id="GO:0006777">
    <property type="term" value="P:Mo-molybdopterin cofactor biosynthetic process"/>
    <property type="evidence" value="ECO:0007669"/>
    <property type="project" value="UniProtKB-UniRule"/>
</dbReference>
<organism evidence="14 15">
    <name type="scientific">Streptomyces pacificus</name>
    <dbReference type="NCBI Taxonomy" id="2705029"/>
    <lineage>
        <taxon>Bacteria</taxon>
        <taxon>Bacillati</taxon>
        <taxon>Actinomycetota</taxon>
        <taxon>Actinomycetes</taxon>
        <taxon>Kitasatosporales</taxon>
        <taxon>Streptomycetaceae</taxon>
        <taxon>Streptomyces</taxon>
    </lineage>
</organism>
<evidence type="ECO:0000256" key="10">
    <source>
        <dbReference type="ARBA" id="ARBA00023239"/>
    </source>
</evidence>
<dbReference type="InterPro" id="IPR050105">
    <property type="entry name" value="MoCo_biosynth_MoaA/MoaC"/>
</dbReference>
<evidence type="ECO:0000313" key="15">
    <source>
        <dbReference type="Proteomes" id="UP000484988"/>
    </source>
</evidence>
<dbReference type="SUPFAM" id="SSF102114">
    <property type="entry name" value="Radical SAM enzymes"/>
    <property type="match status" value="1"/>
</dbReference>
<evidence type="ECO:0000256" key="6">
    <source>
        <dbReference type="ARBA" id="ARBA00023004"/>
    </source>
</evidence>
<keyword evidence="4 12" id="KW-0479">Metal-binding</keyword>
<evidence type="ECO:0000256" key="11">
    <source>
        <dbReference type="ARBA" id="ARBA00048697"/>
    </source>
</evidence>
<keyword evidence="2 12" id="KW-0004">4Fe-4S</keyword>
<evidence type="ECO:0000256" key="12">
    <source>
        <dbReference type="HAMAP-Rule" id="MF_01225"/>
    </source>
</evidence>
<evidence type="ECO:0000256" key="5">
    <source>
        <dbReference type="ARBA" id="ARBA00022741"/>
    </source>
</evidence>
<dbReference type="GO" id="GO:1904047">
    <property type="term" value="F:S-adenosyl-L-methionine binding"/>
    <property type="evidence" value="ECO:0007669"/>
    <property type="project" value="UniProtKB-UniRule"/>
</dbReference>
<dbReference type="RefSeq" id="WP_173264631.1">
    <property type="nucleotide sequence ID" value="NZ_BLLG01000007.1"/>
</dbReference>
<dbReference type="SMART" id="SM00729">
    <property type="entry name" value="Elp3"/>
    <property type="match status" value="1"/>
</dbReference>
<comment type="catalytic activity">
    <reaction evidence="11 12">
        <text>GTP + AH2 + S-adenosyl-L-methionine = (8S)-3',8-cyclo-7,8-dihydroguanosine 5'-triphosphate + 5'-deoxyadenosine + L-methionine + A + H(+)</text>
        <dbReference type="Rhea" id="RHEA:49576"/>
        <dbReference type="ChEBI" id="CHEBI:13193"/>
        <dbReference type="ChEBI" id="CHEBI:15378"/>
        <dbReference type="ChEBI" id="CHEBI:17319"/>
        <dbReference type="ChEBI" id="CHEBI:17499"/>
        <dbReference type="ChEBI" id="CHEBI:37565"/>
        <dbReference type="ChEBI" id="CHEBI:57844"/>
        <dbReference type="ChEBI" id="CHEBI:59789"/>
        <dbReference type="ChEBI" id="CHEBI:131766"/>
        <dbReference type="EC" id="4.1.99.22"/>
    </reaction>
</comment>
<dbReference type="EMBL" id="BLLG01000007">
    <property type="protein sequence ID" value="GFH36785.1"/>
    <property type="molecule type" value="Genomic_DNA"/>
</dbReference>
<dbReference type="InterPro" id="IPR058240">
    <property type="entry name" value="rSAM_sf"/>
</dbReference>
<evidence type="ECO:0000256" key="1">
    <source>
        <dbReference type="ARBA" id="ARBA00012167"/>
    </source>
</evidence>
<protein>
    <recommendedName>
        <fullName evidence="1 12">GTP 3',8-cyclase</fullName>
        <ecNumber evidence="1 12">4.1.99.22</ecNumber>
    </recommendedName>
    <alternativeName>
        <fullName evidence="12">Molybdenum cofactor biosynthesis protein A</fullName>
    </alternativeName>
</protein>
<feature type="binding site" evidence="12">
    <location>
        <position position="168"/>
    </location>
    <ligand>
        <name>GTP</name>
        <dbReference type="ChEBI" id="CHEBI:37565"/>
    </ligand>
</feature>
<keyword evidence="10 12" id="KW-0456">Lyase</keyword>
<feature type="binding site" evidence="12">
    <location>
        <position position="31"/>
    </location>
    <ligand>
        <name>[4Fe-4S] cluster</name>
        <dbReference type="ChEBI" id="CHEBI:49883"/>
        <label>1</label>
        <note>4Fe-4S-S-AdoMet</note>
    </ligand>
</feature>
<keyword evidence="9 12" id="KW-0501">Molybdenum cofactor biosynthesis</keyword>
<dbReference type="InterPro" id="IPR013785">
    <property type="entry name" value="Aldolase_TIM"/>
</dbReference>
<dbReference type="InterPro" id="IPR040064">
    <property type="entry name" value="MoaA-like"/>
</dbReference>
<keyword evidence="8 12" id="KW-0342">GTP-binding</keyword>
<comment type="pathway">
    <text evidence="12">Cofactor biosynthesis; molybdopterin biosynthesis.</text>
</comment>
<comment type="caution">
    <text evidence="14">The sequence shown here is derived from an EMBL/GenBank/DDBJ whole genome shotgun (WGS) entry which is preliminary data.</text>
</comment>
<dbReference type="Pfam" id="PF04055">
    <property type="entry name" value="Radical_SAM"/>
    <property type="match status" value="1"/>
</dbReference>
<keyword evidence="6 12" id="KW-0408">Iron</keyword>